<dbReference type="EMBL" id="AYJU01000016">
    <property type="protein sequence ID" value="EST54200.1"/>
    <property type="molecule type" value="Genomic_DNA"/>
</dbReference>
<dbReference type="InterPro" id="IPR036097">
    <property type="entry name" value="HisK_dim/P_sf"/>
</dbReference>
<evidence type="ECO:0000256" key="8">
    <source>
        <dbReference type="ARBA" id="ARBA00022840"/>
    </source>
</evidence>
<feature type="transmembrane region" description="Helical" evidence="11">
    <location>
        <begin position="169"/>
        <end position="188"/>
    </location>
</feature>
<dbReference type="CDD" id="cd00082">
    <property type="entry name" value="HisKA"/>
    <property type="match status" value="1"/>
</dbReference>
<dbReference type="PRINTS" id="PR00344">
    <property type="entry name" value="BCTRLSENSOR"/>
</dbReference>
<feature type="transmembrane region" description="Helical" evidence="11">
    <location>
        <begin position="12"/>
        <end position="34"/>
    </location>
</feature>
<dbReference type="AlphaFoldDB" id="V6M8J8"/>
<dbReference type="EC" id="2.7.13.3" evidence="3"/>
<comment type="subcellular location">
    <subcellularLocation>
        <location evidence="2">Membrane</location>
    </subcellularLocation>
</comment>
<keyword evidence="4" id="KW-0597">Phosphoprotein</keyword>
<sequence>MKWKLTGQYLLSVVLVVILVILINVFLTLALVLVQIGFDIPIILEKETSPEQFTREFQDRIHIVDDGVTITEEGKNELLAKHAWIQILDENGREIAGYRVPEGVTKKYTPTDIIQMYKYQEVNADTTIFIGEKDGGDRRYSYFIGIENPNLNRYVISYDNQVFFRISKVGTVIFIIDILVALWIGYLFSKRLTQPLYTLIEGIKNLAHQKFHHLHKPQGIYEHVFDHVNQLSHQLQANEKERKKLDQLKEEWIANISHDLKTPLASIQGFSEMIKDPDYQFTIDEIREYAGIIEKKSLYIKEVIDDLHLSTRLKNKELSIRKKTVNMVALMRNMVIDILNDPEYADRQIEFHAKQENVPAEVDEILIRRAITNLIYNAIVHNDKDVKIDVSVEKKERTHITIQDNGKGIKKEELDRIFDRYYRGTNTGDAHKGSGLGMAIANDIIQAHGGEIAIHSVEKHGTTIEIQLLSPMLFFVGK</sequence>
<dbReference type="GO" id="GO:0005524">
    <property type="term" value="F:ATP binding"/>
    <property type="evidence" value="ECO:0007669"/>
    <property type="project" value="UniProtKB-KW"/>
</dbReference>
<dbReference type="SUPFAM" id="SSF47384">
    <property type="entry name" value="Homodimeric domain of signal transducing histidine kinase"/>
    <property type="match status" value="1"/>
</dbReference>
<dbReference type="STRING" id="1408254.T458_12570"/>
<keyword evidence="7 13" id="KW-0418">Kinase</keyword>
<comment type="catalytic activity">
    <reaction evidence="1">
        <text>ATP + protein L-histidine = ADP + protein N-phospho-L-histidine.</text>
        <dbReference type="EC" id="2.7.13.3"/>
    </reaction>
</comment>
<dbReference type="Pfam" id="PF00512">
    <property type="entry name" value="HisKA"/>
    <property type="match status" value="1"/>
</dbReference>
<evidence type="ECO:0000256" key="6">
    <source>
        <dbReference type="ARBA" id="ARBA00022741"/>
    </source>
</evidence>
<gene>
    <name evidence="13" type="ORF">T458_12570</name>
</gene>
<accession>V6M8J8</accession>
<dbReference type="SUPFAM" id="SSF55874">
    <property type="entry name" value="ATPase domain of HSP90 chaperone/DNA topoisomerase II/histidine kinase"/>
    <property type="match status" value="1"/>
</dbReference>
<evidence type="ECO:0000256" key="3">
    <source>
        <dbReference type="ARBA" id="ARBA00012438"/>
    </source>
</evidence>
<dbReference type="PANTHER" id="PTHR42878:SF7">
    <property type="entry name" value="SENSOR HISTIDINE KINASE GLRK"/>
    <property type="match status" value="1"/>
</dbReference>
<dbReference type="CDD" id="cd00075">
    <property type="entry name" value="HATPase"/>
    <property type="match status" value="1"/>
</dbReference>
<keyword evidence="11" id="KW-0472">Membrane</keyword>
<keyword evidence="9" id="KW-0902">Two-component regulatory system</keyword>
<evidence type="ECO:0000256" key="2">
    <source>
        <dbReference type="ARBA" id="ARBA00004370"/>
    </source>
</evidence>
<keyword evidence="5" id="KW-0808">Transferase</keyword>
<dbReference type="OrthoDB" id="368131at2"/>
<proteinExistence type="predicted"/>
<name>V6M8J8_9BACL</name>
<dbReference type="GO" id="GO:0030295">
    <property type="term" value="F:protein kinase activator activity"/>
    <property type="evidence" value="ECO:0007669"/>
    <property type="project" value="TreeGrafter"/>
</dbReference>
<evidence type="ECO:0000256" key="4">
    <source>
        <dbReference type="ARBA" id="ARBA00022553"/>
    </source>
</evidence>
<dbReference type="HOGENOM" id="CLU_000445_89_26_9"/>
<dbReference type="InterPro" id="IPR003594">
    <property type="entry name" value="HATPase_dom"/>
</dbReference>
<evidence type="ECO:0000256" key="10">
    <source>
        <dbReference type="SAM" id="Coils"/>
    </source>
</evidence>
<dbReference type="InterPro" id="IPR050351">
    <property type="entry name" value="BphY/WalK/GraS-like"/>
</dbReference>
<evidence type="ECO:0000313" key="13">
    <source>
        <dbReference type="EMBL" id="EST54200.1"/>
    </source>
</evidence>
<dbReference type="Gene3D" id="1.10.287.130">
    <property type="match status" value="1"/>
</dbReference>
<evidence type="ECO:0000313" key="14">
    <source>
        <dbReference type="Proteomes" id="UP000017973"/>
    </source>
</evidence>
<evidence type="ECO:0000256" key="7">
    <source>
        <dbReference type="ARBA" id="ARBA00022777"/>
    </source>
</evidence>
<dbReference type="PROSITE" id="PS50109">
    <property type="entry name" value="HIS_KIN"/>
    <property type="match status" value="1"/>
</dbReference>
<dbReference type="RefSeq" id="WP_023556442.1">
    <property type="nucleotide sequence ID" value="NZ_KI629782.1"/>
</dbReference>
<evidence type="ECO:0000256" key="11">
    <source>
        <dbReference type="SAM" id="Phobius"/>
    </source>
</evidence>
<evidence type="ECO:0000259" key="12">
    <source>
        <dbReference type="PROSITE" id="PS50109"/>
    </source>
</evidence>
<evidence type="ECO:0000256" key="9">
    <source>
        <dbReference type="ARBA" id="ARBA00023012"/>
    </source>
</evidence>
<dbReference type="eggNOG" id="COG2205">
    <property type="taxonomic scope" value="Bacteria"/>
</dbReference>
<dbReference type="Proteomes" id="UP000017973">
    <property type="component" value="Unassembled WGS sequence"/>
</dbReference>
<keyword evidence="14" id="KW-1185">Reference proteome</keyword>
<feature type="domain" description="Histidine kinase" evidence="12">
    <location>
        <begin position="255"/>
        <end position="472"/>
    </location>
</feature>
<dbReference type="PATRIC" id="fig|1408254.3.peg.2481"/>
<dbReference type="Gene3D" id="3.30.565.10">
    <property type="entry name" value="Histidine kinase-like ATPase, C-terminal domain"/>
    <property type="match status" value="1"/>
</dbReference>
<dbReference type="InterPro" id="IPR004358">
    <property type="entry name" value="Sig_transdc_His_kin-like_C"/>
</dbReference>
<organism evidence="13 14">
    <name type="scientific">Brevibacillus panacihumi W25</name>
    <dbReference type="NCBI Taxonomy" id="1408254"/>
    <lineage>
        <taxon>Bacteria</taxon>
        <taxon>Bacillati</taxon>
        <taxon>Bacillota</taxon>
        <taxon>Bacilli</taxon>
        <taxon>Bacillales</taxon>
        <taxon>Paenibacillaceae</taxon>
        <taxon>Brevibacillus</taxon>
    </lineage>
</organism>
<dbReference type="InterPro" id="IPR005467">
    <property type="entry name" value="His_kinase_dom"/>
</dbReference>
<dbReference type="GO" id="GO:0000156">
    <property type="term" value="F:phosphorelay response regulator activity"/>
    <property type="evidence" value="ECO:0007669"/>
    <property type="project" value="TreeGrafter"/>
</dbReference>
<dbReference type="Pfam" id="PF02518">
    <property type="entry name" value="HATPase_c"/>
    <property type="match status" value="1"/>
</dbReference>
<keyword evidence="11" id="KW-1133">Transmembrane helix</keyword>
<keyword evidence="8" id="KW-0067">ATP-binding</keyword>
<keyword evidence="10" id="KW-0175">Coiled coil</keyword>
<dbReference type="InterPro" id="IPR003661">
    <property type="entry name" value="HisK_dim/P_dom"/>
</dbReference>
<dbReference type="GO" id="GO:0000155">
    <property type="term" value="F:phosphorelay sensor kinase activity"/>
    <property type="evidence" value="ECO:0007669"/>
    <property type="project" value="InterPro"/>
</dbReference>
<dbReference type="SMART" id="SM00388">
    <property type="entry name" value="HisKA"/>
    <property type="match status" value="1"/>
</dbReference>
<protein>
    <recommendedName>
        <fullName evidence="3">histidine kinase</fullName>
        <ecNumber evidence="3">2.7.13.3</ecNumber>
    </recommendedName>
</protein>
<dbReference type="InterPro" id="IPR036890">
    <property type="entry name" value="HATPase_C_sf"/>
</dbReference>
<keyword evidence="6" id="KW-0547">Nucleotide-binding</keyword>
<feature type="coiled-coil region" evidence="10">
    <location>
        <begin position="228"/>
        <end position="255"/>
    </location>
</feature>
<reference evidence="13 14" key="1">
    <citation type="journal article" date="2014" name="Genome Announc.">
        <title>Draft Genome Sequence of Brevibacillus panacihumi Strain W25, a Halotolerant Hydrocarbon-Degrading Bacterium.</title>
        <authorList>
            <person name="Wang X."/>
            <person name="Jin D."/>
            <person name="Zhou L."/>
            <person name="Wu L."/>
            <person name="An W."/>
            <person name="Chen Y."/>
            <person name="Zhao L."/>
        </authorList>
    </citation>
    <scope>NUCLEOTIDE SEQUENCE [LARGE SCALE GENOMIC DNA]</scope>
    <source>
        <strain evidence="13 14">W25</strain>
    </source>
</reference>
<dbReference type="SMART" id="SM00387">
    <property type="entry name" value="HATPase_c"/>
    <property type="match status" value="1"/>
</dbReference>
<dbReference type="PANTHER" id="PTHR42878">
    <property type="entry name" value="TWO-COMPONENT HISTIDINE KINASE"/>
    <property type="match status" value="1"/>
</dbReference>
<evidence type="ECO:0000256" key="5">
    <source>
        <dbReference type="ARBA" id="ARBA00022679"/>
    </source>
</evidence>
<dbReference type="GO" id="GO:0007234">
    <property type="term" value="P:osmosensory signaling via phosphorelay pathway"/>
    <property type="evidence" value="ECO:0007669"/>
    <property type="project" value="TreeGrafter"/>
</dbReference>
<keyword evidence="11" id="KW-0812">Transmembrane</keyword>
<comment type="caution">
    <text evidence="13">The sequence shown here is derived from an EMBL/GenBank/DDBJ whole genome shotgun (WGS) entry which is preliminary data.</text>
</comment>
<evidence type="ECO:0000256" key="1">
    <source>
        <dbReference type="ARBA" id="ARBA00000085"/>
    </source>
</evidence>